<evidence type="ECO:0000313" key="3">
    <source>
        <dbReference type="EMBL" id="KAF6745525.1"/>
    </source>
</evidence>
<accession>A0A8H6HFL9</accession>
<dbReference type="Pfam" id="PF20415">
    <property type="entry name" value="DUF6699"/>
    <property type="match status" value="1"/>
</dbReference>
<dbReference type="InterPro" id="IPR046522">
    <property type="entry name" value="DUF6699"/>
</dbReference>
<feature type="region of interest" description="Disordered" evidence="1">
    <location>
        <begin position="1"/>
        <end position="28"/>
    </location>
</feature>
<dbReference type="Proteomes" id="UP000521943">
    <property type="component" value="Unassembled WGS sequence"/>
</dbReference>
<feature type="compositionally biased region" description="Low complexity" evidence="1">
    <location>
        <begin position="15"/>
        <end position="28"/>
    </location>
</feature>
<reference evidence="3 4" key="1">
    <citation type="submission" date="2020-07" db="EMBL/GenBank/DDBJ databases">
        <title>Comparative genomics of pyrophilous fungi reveals a link between fire events and developmental genes.</title>
        <authorList>
            <consortium name="DOE Joint Genome Institute"/>
            <person name="Steindorff A.S."/>
            <person name="Carver A."/>
            <person name="Calhoun S."/>
            <person name="Stillman K."/>
            <person name="Liu H."/>
            <person name="Lipzen A."/>
            <person name="Pangilinan J."/>
            <person name="Labutti K."/>
            <person name="Bruns T.D."/>
            <person name="Grigoriev I.V."/>
        </authorList>
    </citation>
    <scope>NUCLEOTIDE SEQUENCE [LARGE SCALE GENOMIC DNA]</scope>
    <source>
        <strain evidence="3 4">CBS 144469</strain>
    </source>
</reference>
<keyword evidence="4" id="KW-1185">Reference proteome</keyword>
<comment type="caution">
    <text evidence="3">The sequence shown here is derived from an EMBL/GenBank/DDBJ whole genome shotgun (WGS) entry which is preliminary data.</text>
</comment>
<feature type="domain" description="DUF6699" evidence="2">
    <location>
        <begin position="63"/>
        <end position="197"/>
    </location>
</feature>
<dbReference type="EMBL" id="JACGCI010000105">
    <property type="protein sequence ID" value="KAF6745525.1"/>
    <property type="molecule type" value="Genomic_DNA"/>
</dbReference>
<gene>
    <name evidence="3" type="ORF">DFP72DRAFT_925909</name>
</gene>
<sequence>MPGKHVHFADPGLDTPSPSWTISSLPSSTGPITPPQAAGIALPSVAGPCYVHPVLAPSLNIQLDFDVSLPSSAATIRDPKLSQYALTQPATGPALPYLEIVIPTLPWRLIIYNNAERGGVVTVSDVLAGIYANLRTGVTGPEFNGVSEEARAGITKAYTQRCTRGATSDAAGKQLKKGVKRIDFLQGRNTFQGLTPTKLPHVWVMETSA</sequence>
<evidence type="ECO:0000313" key="4">
    <source>
        <dbReference type="Proteomes" id="UP000521943"/>
    </source>
</evidence>
<evidence type="ECO:0000256" key="1">
    <source>
        <dbReference type="SAM" id="MobiDB-lite"/>
    </source>
</evidence>
<evidence type="ECO:0000259" key="2">
    <source>
        <dbReference type="Pfam" id="PF20415"/>
    </source>
</evidence>
<dbReference type="AlphaFoldDB" id="A0A8H6HFL9"/>
<dbReference type="OrthoDB" id="3172906at2759"/>
<protein>
    <recommendedName>
        <fullName evidence="2">DUF6699 domain-containing protein</fullName>
    </recommendedName>
</protein>
<name>A0A8H6HFL9_9AGAR</name>
<organism evidence="3 4">
    <name type="scientific">Ephemerocybe angulata</name>
    <dbReference type="NCBI Taxonomy" id="980116"/>
    <lineage>
        <taxon>Eukaryota</taxon>
        <taxon>Fungi</taxon>
        <taxon>Dikarya</taxon>
        <taxon>Basidiomycota</taxon>
        <taxon>Agaricomycotina</taxon>
        <taxon>Agaricomycetes</taxon>
        <taxon>Agaricomycetidae</taxon>
        <taxon>Agaricales</taxon>
        <taxon>Agaricineae</taxon>
        <taxon>Psathyrellaceae</taxon>
        <taxon>Ephemerocybe</taxon>
    </lineage>
</organism>
<proteinExistence type="predicted"/>